<feature type="transmembrane region" description="Helical" evidence="6">
    <location>
        <begin position="84"/>
        <end position="107"/>
    </location>
</feature>
<dbReference type="PANTHER" id="PTHR33931">
    <property type="entry name" value="HOLIN-LIKE PROTEIN CIDA-RELATED"/>
    <property type="match status" value="1"/>
</dbReference>
<dbReference type="PANTHER" id="PTHR33931:SF2">
    <property type="entry name" value="HOLIN-LIKE PROTEIN CIDA"/>
    <property type="match status" value="1"/>
</dbReference>
<evidence type="ECO:0000256" key="1">
    <source>
        <dbReference type="ARBA" id="ARBA00004651"/>
    </source>
</evidence>
<feature type="transmembrane region" description="Helical" evidence="6">
    <location>
        <begin position="30"/>
        <end position="47"/>
    </location>
</feature>
<proteinExistence type="predicted"/>
<comment type="caution">
    <text evidence="7">The sequence shown here is derived from an EMBL/GenBank/DDBJ whole genome shotgun (WGS) entry which is preliminary data.</text>
</comment>
<evidence type="ECO:0000313" key="8">
    <source>
        <dbReference type="Proteomes" id="UP000643810"/>
    </source>
</evidence>
<feature type="transmembrane region" description="Helical" evidence="6">
    <location>
        <begin position="7"/>
        <end position="24"/>
    </location>
</feature>
<evidence type="ECO:0000256" key="3">
    <source>
        <dbReference type="ARBA" id="ARBA00022692"/>
    </source>
</evidence>
<gene>
    <name evidence="7" type="ORF">H8R94_05615</name>
</gene>
<keyword evidence="5 6" id="KW-0472">Membrane</keyword>
<dbReference type="EMBL" id="JACOPG010000002">
    <property type="protein sequence ID" value="MBC5686084.1"/>
    <property type="molecule type" value="Genomic_DNA"/>
</dbReference>
<keyword evidence="3 6" id="KW-0812">Transmembrane</keyword>
<keyword evidence="4 6" id="KW-1133">Transmembrane helix</keyword>
<reference evidence="7 8" key="1">
    <citation type="submission" date="2020-08" db="EMBL/GenBank/DDBJ databases">
        <title>Genome public.</title>
        <authorList>
            <person name="Liu C."/>
            <person name="Sun Q."/>
        </authorList>
    </citation>
    <scope>NUCLEOTIDE SEQUENCE [LARGE SCALE GENOMIC DNA]</scope>
    <source>
        <strain evidence="7 8">NSJ-9</strain>
    </source>
</reference>
<dbReference type="Proteomes" id="UP000643810">
    <property type="component" value="Unassembled WGS sequence"/>
</dbReference>
<sequence length="129" mass="14062">MKFLKQFLIILVITFMGEGLKYLLPLPIPASIYGMVLLFLALMTGIVKLESVRDAGKFLIEIMPVMFIPAGVGLMVSWGVLKPMLLPVSLITVVSLITAAAATGLVSQTVIRKEQKKTEKAEGKEQADE</sequence>
<evidence type="ECO:0000256" key="6">
    <source>
        <dbReference type="SAM" id="Phobius"/>
    </source>
</evidence>
<comment type="subcellular location">
    <subcellularLocation>
        <location evidence="1">Cell membrane</location>
        <topology evidence="1">Multi-pass membrane protein</topology>
    </subcellularLocation>
</comment>
<name>A0ABR7GF56_9FIRM</name>
<evidence type="ECO:0000256" key="4">
    <source>
        <dbReference type="ARBA" id="ARBA00022989"/>
    </source>
</evidence>
<evidence type="ECO:0000256" key="5">
    <source>
        <dbReference type="ARBA" id="ARBA00023136"/>
    </source>
</evidence>
<evidence type="ECO:0000313" key="7">
    <source>
        <dbReference type="EMBL" id="MBC5686084.1"/>
    </source>
</evidence>
<dbReference type="Pfam" id="PF03788">
    <property type="entry name" value="LrgA"/>
    <property type="match status" value="1"/>
</dbReference>
<organism evidence="7 8">
    <name type="scientific">Roseburia lenta</name>
    <dbReference type="NCBI Taxonomy" id="2763061"/>
    <lineage>
        <taxon>Bacteria</taxon>
        <taxon>Bacillati</taxon>
        <taxon>Bacillota</taxon>
        <taxon>Clostridia</taxon>
        <taxon>Lachnospirales</taxon>
        <taxon>Lachnospiraceae</taxon>
        <taxon>Roseburia</taxon>
    </lineage>
</organism>
<dbReference type="RefSeq" id="WP_186854114.1">
    <property type="nucleotide sequence ID" value="NZ_JACOPG010000002.1"/>
</dbReference>
<accession>A0ABR7GF56</accession>
<evidence type="ECO:0000256" key="2">
    <source>
        <dbReference type="ARBA" id="ARBA00022475"/>
    </source>
</evidence>
<feature type="transmembrane region" description="Helical" evidence="6">
    <location>
        <begin position="59"/>
        <end position="78"/>
    </location>
</feature>
<protein>
    <submittedName>
        <fullName evidence="7">CidA/LrgA family protein</fullName>
    </submittedName>
</protein>
<keyword evidence="2" id="KW-1003">Cell membrane</keyword>
<dbReference type="InterPro" id="IPR005538">
    <property type="entry name" value="LrgA/CidA"/>
</dbReference>
<keyword evidence="8" id="KW-1185">Reference proteome</keyword>